<keyword evidence="1" id="KW-0175">Coiled coil</keyword>
<dbReference type="EMBL" id="JARKIE010000069">
    <property type="protein sequence ID" value="KAJ7689777.1"/>
    <property type="molecule type" value="Genomic_DNA"/>
</dbReference>
<dbReference type="AlphaFoldDB" id="A0AAD7GIP5"/>
<name>A0AAD7GIP5_MYCRO</name>
<proteinExistence type="predicted"/>
<accession>A0AAD7GIP5</accession>
<sequence length="468" mass="53245">MYSQGRRVVAQSPQTRNQDGLARGASGAPSSRMSLSDVCALVKTMEARIVAQETKLQKQEEDILALKRDNSELWEEIHRLKGPRFPFEIFSSIILSMGEKKALKTFSLVSRGWMSVARKVLFKQISYSAMFWLERSKPIPILNNEHCTVFPYVQTIQIHGSTDDGSEYTPIRRPDWMDDFLRFIPKFVALRSLELYSLDEWDLQEIQRSMPPSIKNNIKEVSIDAPLSESAAFVSMFSALETFTFWNENSWYGISESTQGLVSPPSSIRDLLLRTPDPNVLKWFVDLHSGIIDSIDPHDLPFENPVEFGRFLTRFGSTLSKIKFTISGEEGAAQFFRSGYCAALPQLDLHTFSYSYFDKSFLSTIEWLPKILALLPPSIGEIILSMNPNQVSPSESAAPKHKLGTINWSRLDQSLTGSQYPSLRILKIRMSCPYHPKEVKQEMEEMWPKLLPICAKKGIMEPLITTGR</sequence>
<evidence type="ECO:0000256" key="2">
    <source>
        <dbReference type="SAM" id="MobiDB-lite"/>
    </source>
</evidence>
<organism evidence="3 4">
    <name type="scientific">Mycena rosella</name>
    <name type="common">Pink bonnet</name>
    <name type="synonym">Agaricus rosellus</name>
    <dbReference type="NCBI Taxonomy" id="1033263"/>
    <lineage>
        <taxon>Eukaryota</taxon>
        <taxon>Fungi</taxon>
        <taxon>Dikarya</taxon>
        <taxon>Basidiomycota</taxon>
        <taxon>Agaricomycotina</taxon>
        <taxon>Agaricomycetes</taxon>
        <taxon>Agaricomycetidae</taxon>
        <taxon>Agaricales</taxon>
        <taxon>Marasmiineae</taxon>
        <taxon>Mycenaceae</taxon>
        <taxon>Mycena</taxon>
    </lineage>
</organism>
<comment type="caution">
    <text evidence="3">The sequence shown here is derived from an EMBL/GenBank/DDBJ whole genome shotgun (WGS) entry which is preliminary data.</text>
</comment>
<evidence type="ECO:0008006" key="5">
    <source>
        <dbReference type="Google" id="ProtNLM"/>
    </source>
</evidence>
<reference evidence="3" key="1">
    <citation type="submission" date="2023-03" db="EMBL/GenBank/DDBJ databases">
        <title>Massive genome expansion in bonnet fungi (Mycena s.s.) driven by repeated elements and novel gene families across ecological guilds.</title>
        <authorList>
            <consortium name="Lawrence Berkeley National Laboratory"/>
            <person name="Harder C.B."/>
            <person name="Miyauchi S."/>
            <person name="Viragh M."/>
            <person name="Kuo A."/>
            <person name="Thoen E."/>
            <person name="Andreopoulos B."/>
            <person name="Lu D."/>
            <person name="Skrede I."/>
            <person name="Drula E."/>
            <person name="Henrissat B."/>
            <person name="Morin E."/>
            <person name="Kohler A."/>
            <person name="Barry K."/>
            <person name="LaButti K."/>
            <person name="Morin E."/>
            <person name="Salamov A."/>
            <person name="Lipzen A."/>
            <person name="Mereny Z."/>
            <person name="Hegedus B."/>
            <person name="Baldrian P."/>
            <person name="Stursova M."/>
            <person name="Weitz H."/>
            <person name="Taylor A."/>
            <person name="Grigoriev I.V."/>
            <person name="Nagy L.G."/>
            <person name="Martin F."/>
            <person name="Kauserud H."/>
        </authorList>
    </citation>
    <scope>NUCLEOTIDE SEQUENCE</scope>
    <source>
        <strain evidence="3">CBHHK067</strain>
    </source>
</reference>
<evidence type="ECO:0000313" key="4">
    <source>
        <dbReference type="Proteomes" id="UP001221757"/>
    </source>
</evidence>
<gene>
    <name evidence="3" type="ORF">B0H17DRAFT_1331596</name>
</gene>
<feature type="coiled-coil region" evidence="1">
    <location>
        <begin position="42"/>
        <end position="69"/>
    </location>
</feature>
<keyword evidence="4" id="KW-1185">Reference proteome</keyword>
<dbReference type="Proteomes" id="UP001221757">
    <property type="component" value="Unassembled WGS sequence"/>
</dbReference>
<evidence type="ECO:0000256" key="1">
    <source>
        <dbReference type="SAM" id="Coils"/>
    </source>
</evidence>
<protein>
    <recommendedName>
        <fullName evidence="5">F-box domain-containing protein</fullName>
    </recommendedName>
</protein>
<evidence type="ECO:0000313" key="3">
    <source>
        <dbReference type="EMBL" id="KAJ7689777.1"/>
    </source>
</evidence>
<feature type="region of interest" description="Disordered" evidence="2">
    <location>
        <begin position="1"/>
        <end position="32"/>
    </location>
</feature>